<reference evidence="1 2" key="2">
    <citation type="submission" date="2017-09" db="EMBL/GenBank/DDBJ databases">
        <title>The genome of whitefly Bemisia tabaci, a global crop pest, provides novel insights into virus transmission, host adaptation and insecticide resistance.</title>
        <authorList>
            <person name="Kaur N."/>
            <person name="Kliot A."/>
            <person name="Pinheiro P.V."/>
            <person name="Luan J."/>
            <person name="Zheng Y."/>
            <person name="Liu W."/>
            <person name="Sun H."/>
            <person name="Yang X."/>
            <person name="Xu Y."/>
            <person name="Luo Y."/>
            <person name="Kruse A."/>
            <person name="Fisher T.W."/>
            <person name="Nelson D.R."/>
            <person name="Elimelech M."/>
            <person name="MacCoss M."/>
            <person name="Johnson R."/>
            <person name="Cohen E."/>
            <person name="Hunter W.B."/>
            <person name="Brown J.K."/>
            <person name="Jander G."/>
            <person name="Cilia M."/>
            <person name="Douglas A.E."/>
            <person name="Ghanim M."/>
            <person name="Simmons A.M."/>
            <person name="Wintermantel W.M."/>
            <person name="Ling K.-S."/>
            <person name="Fei Z."/>
        </authorList>
    </citation>
    <scope>NUCLEOTIDE SEQUENCE [LARGE SCALE GENOMIC DNA]</scope>
    <source>
        <strain evidence="1 2">MEAM1</strain>
    </source>
</reference>
<evidence type="ECO:0000313" key="2">
    <source>
        <dbReference type="Proteomes" id="UP000216438"/>
    </source>
</evidence>
<reference evidence="2" key="1">
    <citation type="submission" date="2016-06" db="EMBL/GenBank/DDBJ databases">
        <authorList>
            <person name="Chen W."/>
            <person name="Hasegawa D.K."/>
        </authorList>
    </citation>
    <scope>NUCLEOTIDE SEQUENCE [LARGE SCALE GENOMIC DNA]</scope>
    <source>
        <strain evidence="2">MEAM1</strain>
    </source>
</reference>
<dbReference type="EMBL" id="CP016303">
    <property type="protein sequence ID" value="ASX26138.1"/>
    <property type="molecule type" value="Genomic_DNA"/>
</dbReference>
<dbReference type="AlphaFoldDB" id="A0A249DX77"/>
<organism evidence="1 2">
    <name type="scientific">Candidatus Hamiltonella defensa</name>
    <name type="common">Bemisia tabaci</name>
    <dbReference type="NCBI Taxonomy" id="672795"/>
    <lineage>
        <taxon>Bacteria</taxon>
        <taxon>Pseudomonadati</taxon>
        <taxon>Pseudomonadota</taxon>
        <taxon>Gammaproteobacteria</taxon>
        <taxon>Enterobacterales</taxon>
        <taxon>Enterobacteriaceae</taxon>
        <taxon>aphid secondary symbionts</taxon>
        <taxon>Candidatus Williamhamiltonella</taxon>
    </lineage>
</organism>
<dbReference type="Proteomes" id="UP000216438">
    <property type="component" value="Chromosome"/>
</dbReference>
<dbReference type="InterPro" id="IPR003458">
    <property type="entry name" value="Phage_T4_Gp38_tail_assem"/>
</dbReference>
<dbReference type="Pfam" id="PF02413">
    <property type="entry name" value="Caudo_TAP"/>
    <property type="match status" value="1"/>
</dbReference>
<sequence>MDCNRMVIMNSVNEETYYFGQRKLAWFAGSMKKDYIEAGSWDDKAKAVPYSVYREFALNPAPIGKTLGISEKGDPIWVDIPPKTKKEFIVEAEDKKSGLMQSAREVISPLQDAIDVEMATKEEKQKLTAWKKYRVLLNRTDTSNAPDIDWPKKPE</sequence>
<proteinExistence type="predicted"/>
<dbReference type="PANTHER" id="PTHR34413">
    <property type="entry name" value="PROPHAGE TAIL FIBER ASSEMBLY PROTEIN HOMOLOG TFAE-RELATED-RELATED"/>
    <property type="match status" value="1"/>
</dbReference>
<dbReference type="OrthoDB" id="8596093at2"/>
<gene>
    <name evidence="1" type="ORF">BA171_03260</name>
</gene>
<name>A0A249DX77_9ENTR</name>
<dbReference type="PANTHER" id="PTHR34413:SF2">
    <property type="entry name" value="PROPHAGE TAIL FIBER ASSEMBLY PROTEIN HOMOLOG TFAE-RELATED"/>
    <property type="match status" value="1"/>
</dbReference>
<dbReference type="InterPro" id="IPR051220">
    <property type="entry name" value="TFA_Chaperone"/>
</dbReference>
<accession>A0A249DX77</accession>
<evidence type="ECO:0000313" key="1">
    <source>
        <dbReference type="EMBL" id="ASX26138.1"/>
    </source>
</evidence>
<protein>
    <submittedName>
        <fullName evidence="1">Phage tail protein</fullName>
    </submittedName>
</protein>